<dbReference type="EMBL" id="FNAB01000008">
    <property type="protein sequence ID" value="SDD97090.1"/>
    <property type="molecule type" value="Genomic_DNA"/>
</dbReference>
<dbReference type="GO" id="GO:0006694">
    <property type="term" value="P:steroid biosynthetic process"/>
    <property type="evidence" value="ECO:0007669"/>
    <property type="project" value="InterPro"/>
</dbReference>
<dbReference type="GO" id="GO:0016616">
    <property type="term" value="F:oxidoreductase activity, acting on the CH-OH group of donors, NAD or NADP as acceptor"/>
    <property type="evidence" value="ECO:0007669"/>
    <property type="project" value="InterPro"/>
</dbReference>
<dbReference type="GO" id="GO:0005737">
    <property type="term" value="C:cytoplasm"/>
    <property type="evidence" value="ECO:0007669"/>
    <property type="project" value="TreeGrafter"/>
</dbReference>
<keyword evidence="3" id="KW-1185">Reference proteome</keyword>
<reference evidence="2 3" key="1">
    <citation type="submission" date="2016-10" db="EMBL/GenBank/DDBJ databases">
        <authorList>
            <person name="de Groot N.N."/>
        </authorList>
    </citation>
    <scope>NUCLEOTIDE SEQUENCE [LARGE SCALE GENOMIC DNA]</scope>
    <source>
        <strain evidence="2 3">JCM 11308</strain>
    </source>
</reference>
<dbReference type="InterPro" id="IPR051783">
    <property type="entry name" value="NAD(P)-dependent_oxidoreduct"/>
</dbReference>
<protein>
    <submittedName>
        <fullName evidence="2">Nucleoside-diphosphate-sugar epimerase</fullName>
    </submittedName>
</protein>
<evidence type="ECO:0000313" key="2">
    <source>
        <dbReference type="EMBL" id="SDD97090.1"/>
    </source>
</evidence>
<evidence type="ECO:0000259" key="1">
    <source>
        <dbReference type="Pfam" id="PF01073"/>
    </source>
</evidence>
<proteinExistence type="predicted"/>
<dbReference type="InterPro" id="IPR036291">
    <property type="entry name" value="NAD(P)-bd_dom_sf"/>
</dbReference>
<dbReference type="Proteomes" id="UP000199417">
    <property type="component" value="Unassembled WGS sequence"/>
</dbReference>
<dbReference type="RefSeq" id="WP_083577402.1">
    <property type="nucleotide sequence ID" value="NZ_FNAB01000008.1"/>
</dbReference>
<dbReference type="STRING" id="168276.SAMN05444580_10892"/>
<dbReference type="PANTHER" id="PTHR48079">
    <property type="entry name" value="PROTEIN YEEZ"/>
    <property type="match status" value="1"/>
</dbReference>
<name>A0A1G6Z385_9NOCA</name>
<dbReference type="InterPro" id="IPR002225">
    <property type="entry name" value="3Beta_OHSteriod_DH/Estase"/>
</dbReference>
<dbReference type="AlphaFoldDB" id="A0A1G6Z385"/>
<gene>
    <name evidence="2" type="ORF">SAMN05444580_10892</name>
</gene>
<feature type="domain" description="3-beta hydroxysteroid dehydrogenase/isomerase" evidence="1">
    <location>
        <begin position="4"/>
        <end position="258"/>
    </location>
</feature>
<dbReference type="Gene3D" id="3.40.50.720">
    <property type="entry name" value="NAD(P)-binding Rossmann-like Domain"/>
    <property type="match status" value="1"/>
</dbReference>
<evidence type="ECO:0000313" key="3">
    <source>
        <dbReference type="Proteomes" id="UP000199417"/>
    </source>
</evidence>
<dbReference type="PANTHER" id="PTHR48079:SF6">
    <property type="entry name" value="NAD(P)-BINDING DOMAIN-CONTAINING PROTEIN-RELATED"/>
    <property type="match status" value="1"/>
</dbReference>
<accession>A0A1G6Z385</accession>
<dbReference type="SUPFAM" id="SSF51735">
    <property type="entry name" value="NAD(P)-binding Rossmann-fold domains"/>
    <property type="match status" value="1"/>
</dbReference>
<sequence length="346" mass="37509">MRILVTGASGFLGGRLARRLVDDGEHEVSILVRRSSILTDLGDTSAMTLVYGDLADPDSLEAATRGVDVVVHSAARVDERGVRSQFQRENVDATAQLLASARANGARRFVFISSPSALMSYDGGDQLDLDESAPYPTRFLNLYSETKAAAEQAVLAANTDGFTTCALRPRAIWGPGDRSGPIVRLLGRARAGTLPNLSGGRDVLASLCHVDNIVDACVRAAESDTVGGKAYFIADAEVTNIWPYMAEVAQDFGFEMPDRSADPRVVRSAVRVLDLVWKIPYLATRYSPPLSMYVLALMTRSSTFDTSAARRDLGYVPVVDRAAGMTEFRDWVDRQGGLATLTRDLR</sequence>
<dbReference type="GO" id="GO:0004029">
    <property type="term" value="F:aldehyde dehydrogenase (NAD+) activity"/>
    <property type="evidence" value="ECO:0007669"/>
    <property type="project" value="TreeGrafter"/>
</dbReference>
<dbReference type="Pfam" id="PF01073">
    <property type="entry name" value="3Beta_HSD"/>
    <property type="match status" value="1"/>
</dbReference>
<organism evidence="2 3">
    <name type="scientific">Rhodococcus tukisamuensis</name>
    <dbReference type="NCBI Taxonomy" id="168276"/>
    <lineage>
        <taxon>Bacteria</taxon>
        <taxon>Bacillati</taxon>
        <taxon>Actinomycetota</taxon>
        <taxon>Actinomycetes</taxon>
        <taxon>Mycobacteriales</taxon>
        <taxon>Nocardiaceae</taxon>
        <taxon>Rhodococcus</taxon>
    </lineage>
</organism>